<dbReference type="InterPro" id="IPR002110">
    <property type="entry name" value="Ankyrin_rpt"/>
</dbReference>
<dbReference type="Proteomes" id="UP001480595">
    <property type="component" value="Unassembled WGS sequence"/>
</dbReference>
<dbReference type="Gene3D" id="1.25.40.20">
    <property type="entry name" value="Ankyrin repeat-containing domain"/>
    <property type="match status" value="1"/>
</dbReference>
<dbReference type="InterPro" id="IPR036770">
    <property type="entry name" value="Ankyrin_rpt-contain_sf"/>
</dbReference>
<dbReference type="RefSeq" id="XP_066718470.1">
    <property type="nucleotide sequence ID" value="XM_066856303.1"/>
</dbReference>
<comment type="caution">
    <text evidence="1">The sequence shown here is derived from an EMBL/GenBank/DDBJ whole genome shotgun (WGS) entry which is preliminary data.</text>
</comment>
<evidence type="ECO:0000313" key="2">
    <source>
        <dbReference type="Proteomes" id="UP001480595"/>
    </source>
</evidence>
<dbReference type="GeneID" id="92089366"/>
<sequence>MHVDDAIFRLRMFDWRPGDDRDYLPSPCAYDYGYRHQDHWRFIYSYLTYQVMRERYRVSLLGRIYGAAESLATLDGEAGKHAIASRVETLVRLAVARCAGALTGDQHHQPKRTCSEQELSIDLFVAAVWLDKKDYVRQRIKEGFPIVDEELEEKESWIFGKSFQAAAMQGNVEMWEMLLSVLEKPHREREWLNVIITAANYGHQEMFELAFNHTVAGSLPAHQTAPGAQANRRNPVEWLEASAGRELPEMVRYHLQQGVRLDAQKVSGYRRTTPLTKALENGHEATARILLDDGGADPN</sequence>
<evidence type="ECO:0000313" key="1">
    <source>
        <dbReference type="EMBL" id="KAK8073995.1"/>
    </source>
</evidence>
<keyword evidence="2" id="KW-1185">Reference proteome</keyword>
<name>A0ABR1VRV9_9PEZI</name>
<dbReference type="SUPFAM" id="SSF48403">
    <property type="entry name" value="Ankyrin repeat"/>
    <property type="match status" value="1"/>
</dbReference>
<evidence type="ECO:0008006" key="3">
    <source>
        <dbReference type="Google" id="ProtNLM"/>
    </source>
</evidence>
<reference evidence="1 2" key="1">
    <citation type="submission" date="2023-01" db="EMBL/GenBank/DDBJ databases">
        <title>Analysis of 21 Apiospora genomes using comparative genomics revels a genus with tremendous synthesis potential of carbohydrate active enzymes and secondary metabolites.</title>
        <authorList>
            <person name="Sorensen T."/>
        </authorList>
    </citation>
    <scope>NUCLEOTIDE SEQUENCE [LARGE SCALE GENOMIC DNA]</scope>
    <source>
        <strain evidence="1 2">CBS 135458</strain>
    </source>
</reference>
<accession>A0ABR1VRV9</accession>
<gene>
    <name evidence="1" type="ORF">PG994_004894</name>
</gene>
<dbReference type="EMBL" id="JAQQWL010000005">
    <property type="protein sequence ID" value="KAK8073995.1"/>
    <property type="molecule type" value="Genomic_DNA"/>
</dbReference>
<proteinExistence type="predicted"/>
<dbReference type="Pfam" id="PF00023">
    <property type="entry name" value="Ank"/>
    <property type="match status" value="1"/>
</dbReference>
<organism evidence="1 2">
    <name type="scientific">Apiospora phragmitis</name>
    <dbReference type="NCBI Taxonomy" id="2905665"/>
    <lineage>
        <taxon>Eukaryota</taxon>
        <taxon>Fungi</taxon>
        <taxon>Dikarya</taxon>
        <taxon>Ascomycota</taxon>
        <taxon>Pezizomycotina</taxon>
        <taxon>Sordariomycetes</taxon>
        <taxon>Xylariomycetidae</taxon>
        <taxon>Amphisphaeriales</taxon>
        <taxon>Apiosporaceae</taxon>
        <taxon>Apiospora</taxon>
    </lineage>
</organism>
<protein>
    <recommendedName>
        <fullName evidence="3">Ankyrin repeat protein</fullName>
    </recommendedName>
</protein>